<evidence type="ECO:0000256" key="1">
    <source>
        <dbReference type="ARBA" id="ARBA00004323"/>
    </source>
</evidence>
<dbReference type="InterPro" id="IPR050943">
    <property type="entry name" value="Glycosyltr_29_Sialyltrsf"/>
</dbReference>
<dbReference type="CDD" id="cd23970">
    <property type="entry name" value="GT29_ST8SIA3_oligo"/>
    <property type="match status" value="1"/>
</dbReference>
<name>A0A9Q1D627_CONCO</name>
<dbReference type="GO" id="GO:0000139">
    <property type="term" value="C:Golgi membrane"/>
    <property type="evidence" value="ECO:0007669"/>
    <property type="project" value="UniProtKB-SubCell"/>
</dbReference>
<evidence type="ECO:0000256" key="5">
    <source>
        <dbReference type="ARBA" id="ARBA00022692"/>
    </source>
</evidence>
<evidence type="ECO:0000256" key="4">
    <source>
        <dbReference type="ARBA" id="ARBA00022679"/>
    </source>
</evidence>
<evidence type="ECO:0000256" key="10">
    <source>
        <dbReference type="ARBA" id="ARBA00023157"/>
    </source>
</evidence>
<evidence type="ECO:0000256" key="2">
    <source>
        <dbReference type="ARBA" id="ARBA00006003"/>
    </source>
</evidence>
<feature type="disulfide bond" evidence="12">
    <location>
        <begin position="157"/>
        <end position="308"/>
    </location>
</feature>
<evidence type="ECO:0000256" key="6">
    <source>
        <dbReference type="ARBA" id="ARBA00022968"/>
    </source>
</evidence>
<evidence type="ECO:0000313" key="14">
    <source>
        <dbReference type="EMBL" id="KAJ8260487.1"/>
    </source>
</evidence>
<dbReference type="PANTHER" id="PTHR11987">
    <property type="entry name" value="ALPHA-2,8-SIALYLTRANSFERASE"/>
    <property type="match status" value="1"/>
</dbReference>
<accession>A0A9Q1D627</accession>
<keyword evidence="5 13" id="KW-0812">Transmembrane</keyword>
<feature type="transmembrane region" description="Helical" evidence="13">
    <location>
        <begin position="7"/>
        <end position="28"/>
    </location>
</feature>
<dbReference type="GO" id="GO:0006491">
    <property type="term" value="P:N-glycan processing"/>
    <property type="evidence" value="ECO:0007669"/>
    <property type="project" value="TreeGrafter"/>
</dbReference>
<gene>
    <name evidence="14" type="ORF">COCON_G00162100</name>
</gene>
<sequence length="375" mass="43287">MVRIVSALGLVMFSVALLILSLISYVSIKKDYIFTTPKYANSGGPRMYMFHAGFRSQLAMKVLDPSFLPLTNALNEELQEKSTKWKFNQTAFIEQRKEISNYIDVAGNFTLTKSSVHVGQLMHYDYSSHKYVFSIGENLMSLLPEASPMPDRRFNVCALVGNSGVLTGSRCGPEIDRSDFVFRCNFAPTEIFHKDVGHRTNLTTFNPSILEKYYNNLLTIQDRNNFFLSLKKLDGVVLWIPAFFFHTSATVTRTLVDFFVEHRGQLKVQLAWPGNIMQYVNRYWKTRQLSPKRLSTGILMYTLASAMCEEIRLYGFWPFGWDPNTGHELPYHYYDKKGTKFTTKWQESHQLPSEFRLLYKMHTDGVIKLTLSRCA</sequence>
<keyword evidence="3" id="KW-0328">Glycosyltransferase</keyword>
<evidence type="ECO:0000256" key="11">
    <source>
        <dbReference type="ARBA" id="ARBA00023180"/>
    </source>
</evidence>
<organism evidence="14 15">
    <name type="scientific">Conger conger</name>
    <name type="common">Conger eel</name>
    <name type="synonym">Muraena conger</name>
    <dbReference type="NCBI Taxonomy" id="82655"/>
    <lineage>
        <taxon>Eukaryota</taxon>
        <taxon>Metazoa</taxon>
        <taxon>Chordata</taxon>
        <taxon>Craniata</taxon>
        <taxon>Vertebrata</taxon>
        <taxon>Euteleostomi</taxon>
        <taxon>Actinopterygii</taxon>
        <taxon>Neopterygii</taxon>
        <taxon>Teleostei</taxon>
        <taxon>Anguilliformes</taxon>
        <taxon>Congridae</taxon>
        <taxon>Conger</taxon>
    </lineage>
</organism>
<dbReference type="AlphaFoldDB" id="A0A9Q1D627"/>
<protein>
    <recommendedName>
        <fullName evidence="16">Sia-alpha-2,3-Gal-beta-1,4-GlcNAc-R:alpha 2,8-sialyltransferase</fullName>
    </recommendedName>
</protein>
<dbReference type="Proteomes" id="UP001152803">
    <property type="component" value="Unassembled WGS sequence"/>
</dbReference>
<dbReference type="GO" id="GO:0009311">
    <property type="term" value="P:oligosaccharide metabolic process"/>
    <property type="evidence" value="ECO:0007669"/>
    <property type="project" value="TreeGrafter"/>
</dbReference>
<evidence type="ECO:0000256" key="13">
    <source>
        <dbReference type="SAM" id="Phobius"/>
    </source>
</evidence>
<dbReference type="EMBL" id="JAFJMO010000012">
    <property type="protein sequence ID" value="KAJ8260487.1"/>
    <property type="molecule type" value="Genomic_DNA"/>
</dbReference>
<comment type="caution">
    <text evidence="14">The sequence shown here is derived from an EMBL/GenBank/DDBJ whole genome shotgun (WGS) entry which is preliminary data.</text>
</comment>
<keyword evidence="4" id="KW-0808">Transferase</keyword>
<comment type="similarity">
    <text evidence="2">Belongs to the glycosyltransferase 29 family.</text>
</comment>
<evidence type="ECO:0008006" key="16">
    <source>
        <dbReference type="Google" id="ProtNLM"/>
    </source>
</evidence>
<keyword evidence="7 13" id="KW-1133">Transmembrane helix</keyword>
<dbReference type="PIRSF" id="PIRSF005557">
    <property type="entry name" value="Sialyl_trans"/>
    <property type="match status" value="1"/>
</dbReference>
<dbReference type="InterPro" id="IPR001675">
    <property type="entry name" value="Glyco_trans_29"/>
</dbReference>
<reference evidence="14" key="1">
    <citation type="journal article" date="2023" name="Science">
        <title>Genome structures resolve the early diversification of teleost fishes.</title>
        <authorList>
            <person name="Parey E."/>
            <person name="Louis A."/>
            <person name="Montfort J."/>
            <person name="Bouchez O."/>
            <person name="Roques C."/>
            <person name="Iampietro C."/>
            <person name="Lluch J."/>
            <person name="Castinel A."/>
            <person name="Donnadieu C."/>
            <person name="Desvignes T."/>
            <person name="Floi Bucao C."/>
            <person name="Jouanno E."/>
            <person name="Wen M."/>
            <person name="Mejri S."/>
            <person name="Dirks R."/>
            <person name="Jansen H."/>
            <person name="Henkel C."/>
            <person name="Chen W.J."/>
            <person name="Zahm M."/>
            <person name="Cabau C."/>
            <person name="Klopp C."/>
            <person name="Thompson A.W."/>
            <person name="Robinson-Rechavi M."/>
            <person name="Braasch I."/>
            <person name="Lecointre G."/>
            <person name="Bobe J."/>
            <person name="Postlethwait J.H."/>
            <person name="Berthelot C."/>
            <person name="Roest Crollius H."/>
            <person name="Guiguen Y."/>
        </authorList>
    </citation>
    <scope>NUCLEOTIDE SEQUENCE</scope>
    <source>
        <strain evidence="14">Concon-B</strain>
    </source>
</reference>
<evidence type="ECO:0000313" key="15">
    <source>
        <dbReference type="Proteomes" id="UP001152803"/>
    </source>
</evidence>
<evidence type="ECO:0000256" key="12">
    <source>
        <dbReference type="PIRSR" id="PIRSR005557-2"/>
    </source>
</evidence>
<evidence type="ECO:0000256" key="3">
    <source>
        <dbReference type="ARBA" id="ARBA00022676"/>
    </source>
</evidence>
<dbReference type="InterPro" id="IPR038578">
    <property type="entry name" value="GT29-like_sf"/>
</dbReference>
<keyword evidence="9 13" id="KW-0472">Membrane</keyword>
<keyword evidence="10" id="KW-1015">Disulfide bond</keyword>
<dbReference type="Gene3D" id="3.90.1480.20">
    <property type="entry name" value="Glycosyl transferase family 29"/>
    <property type="match status" value="1"/>
</dbReference>
<dbReference type="InterPro" id="IPR012163">
    <property type="entry name" value="Sialyl_trans"/>
</dbReference>
<comment type="subcellular location">
    <subcellularLocation>
        <location evidence="1">Golgi apparatus membrane</location>
        <topology evidence="1">Single-pass type II membrane protein</topology>
    </subcellularLocation>
</comment>
<evidence type="ECO:0000256" key="9">
    <source>
        <dbReference type="ARBA" id="ARBA00023136"/>
    </source>
</evidence>
<keyword evidence="6" id="KW-0735">Signal-anchor</keyword>
<keyword evidence="15" id="KW-1185">Reference proteome</keyword>
<dbReference type="FunFam" id="3.90.1480.20:FF:000001">
    <property type="entry name" value="ST8 alpha-N-acetyl-neuraminide alpha-2,8-sialyltransferase 2"/>
    <property type="match status" value="1"/>
</dbReference>
<dbReference type="Pfam" id="PF00777">
    <property type="entry name" value="Glyco_transf_29"/>
    <property type="match status" value="1"/>
</dbReference>
<proteinExistence type="inferred from homology"/>
<dbReference type="OrthoDB" id="10264956at2759"/>
<keyword evidence="8" id="KW-0333">Golgi apparatus</keyword>
<dbReference type="PANTHER" id="PTHR11987:SF36">
    <property type="entry name" value="SIA-ALPHA-2,3-GAL-BETA-1,4-GLCNAC-R:ALPHA 2,8-SIALYLTRANSFERASE"/>
    <property type="match status" value="1"/>
</dbReference>
<dbReference type="GO" id="GO:0003828">
    <property type="term" value="F:alpha-N-acetylneuraminate alpha-2,8-sialyltransferase activity"/>
    <property type="evidence" value="ECO:0007669"/>
    <property type="project" value="TreeGrafter"/>
</dbReference>
<evidence type="ECO:0000256" key="7">
    <source>
        <dbReference type="ARBA" id="ARBA00022989"/>
    </source>
</evidence>
<evidence type="ECO:0000256" key="8">
    <source>
        <dbReference type="ARBA" id="ARBA00023034"/>
    </source>
</evidence>
<keyword evidence="11" id="KW-0325">Glycoprotein</keyword>